<reference evidence="2 3" key="1">
    <citation type="journal article" date="2022" name="Nat. Plants">
        <title>Genomes of leafy and leafless Platanthera orchids illuminate the evolution of mycoheterotrophy.</title>
        <authorList>
            <person name="Li M.H."/>
            <person name="Liu K.W."/>
            <person name="Li Z."/>
            <person name="Lu H.C."/>
            <person name="Ye Q.L."/>
            <person name="Zhang D."/>
            <person name="Wang J.Y."/>
            <person name="Li Y.F."/>
            <person name="Zhong Z.M."/>
            <person name="Liu X."/>
            <person name="Yu X."/>
            <person name="Liu D.K."/>
            <person name="Tu X.D."/>
            <person name="Liu B."/>
            <person name="Hao Y."/>
            <person name="Liao X.Y."/>
            <person name="Jiang Y.T."/>
            <person name="Sun W.H."/>
            <person name="Chen J."/>
            <person name="Chen Y.Q."/>
            <person name="Ai Y."/>
            <person name="Zhai J.W."/>
            <person name="Wu S.S."/>
            <person name="Zhou Z."/>
            <person name="Hsiao Y.Y."/>
            <person name="Wu W.L."/>
            <person name="Chen Y.Y."/>
            <person name="Lin Y.F."/>
            <person name="Hsu J.L."/>
            <person name="Li C.Y."/>
            <person name="Wang Z.W."/>
            <person name="Zhao X."/>
            <person name="Zhong W.Y."/>
            <person name="Ma X.K."/>
            <person name="Ma L."/>
            <person name="Huang J."/>
            <person name="Chen G.Z."/>
            <person name="Huang M.Z."/>
            <person name="Huang L."/>
            <person name="Peng D.H."/>
            <person name="Luo Y.B."/>
            <person name="Zou S.Q."/>
            <person name="Chen S.P."/>
            <person name="Lan S."/>
            <person name="Tsai W.C."/>
            <person name="Van de Peer Y."/>
            <person name="Liu Z.J."/>
        </authorList>
    </citation>
    <scope>NUCLEOTIDE SEQUENCE [LARGE SCALE GENOMIC DNA]</scope>
    <source>
        <strain evidence="2">Lor287</strain>
    </source>
</reference>
<dbReference type="Gene3D" id="3.40.50.1820">
    <property type="entry name" value="alpha/beta hydrolase"/>
    <property type="match status" value="1"/>
</dbReference>
<dbReference type="AlphaFoldDB" id="A0AAP0G7E1"/>
<evidence type="ECO:0000313" key="3">
    <source>
        <dbReference type="Proteomes" id="UP001418222"/>
    </source>
</evidence>
<dbReference type="SUPFAM" id="SSF53474">
    <property type="entry name" value="alpha/beta-Hydrolases"/>
    <property type="match status" value="1"/>
</dbReference>
<dbReference type="PANTHER" id="PTHR11614">
    <property type="entry name" value="PHOSPHOLIPASE-RELATED"/>
    <property type="match status" value="1"/>
</dbReference>
<evidence type="ECO:0000313" key="2">
    <source>
        <dbReference type="EMBL" id="KAK8942404.1"/>
    </source>
</evidence>
<feature type="domain" description="Serine aminopeptidase S33" evidence="1">
    <location>
        <begin position="57"/>
        <end position="123"/>
    </location>
</feature>
<evidence type="ECO:0000259" key="1">
    <source>
        <dbReference type="Pfam" id="PF12146"/>
    </source>
</evidence>
<dbReference type="InterPro" id="IPR029058">
    <property type="entry name" value="AB_hydrolase_fold"/>
</dbReference>
<dbReference type="InterPro" id="IPR051044">
    <property type="entry name" value="MAG_DAG_Lipase"/>
</dbReference>
<gene>
    <name evidence="2" type="ORF">KSP39_PZI008921</name>
</gene>
<organism evidence="2 3">
    <name type="scientific">Platanthera zijinensis</name>
    <dbReference type="NCBI Taxonomy" id="2320716"/>
    <lineage>
        <taxon>Eukaryota</taxon>
        <taxon>Viridiplantae</taxon>
        <taxon>Streptophyta</taxon>
        <taxon>Embryophyta</taxon>
        <taxon>Tracheophyta</taxon>
        <taxon>Spermatophyta</taxon>
        <taxon>Magnoliopsida</taxon>
        <taxon>Liliopsida</taxon>
        <taxon>Asparagales</taxon>
        <taxon>Orchidaceae</taxon>
        <taxon>Orchidoideae</taxon>
        <taxon>Orchideae</taxon>
        <taxon>Orchidinae</taxon>
        <taxon>Platanthera</taxon>
    </lineage>
</organism>
<dbReference type="EMBL" id="JBBWWQ010000007">
    <property type="protein sequence ID" value="KAK8942404.1"/>
    <property type="molecule type" value="Genomic_DNA"/>
</dbReference>
<protein>
    <recommendedName>
        <fullName evidence="1">Serine aminopeptidase S33 domain-containing protein</fullName>
    </recommendedName>
</protein>
<accession>A0AAP0G7E1</accession>
<proteinExistence type="predicted"/>
<comment type="caution">
    <text evidence="2">The sequence shown here is derived from an EMBL/GenBank/DDBJ whole genome shotgun (WGS) entry which is preliminary data.</text>
</comment>
<name>A0AAP0G7E1_9ASPA</name>
<keyword evidence="3" id="KW-1185">Reference proteome</keyword>
<dbReference type="Pfam" id="PF12146">
    <property type="entry name" value="Hydrolase_4"/>
    <property type="match status" value="1"/>
</dbReference>
<dbReference type="InterPro" id="IPR022742">
    <property type="entry name" value="Hydrolase_4"/>
</dbReference>
<sequence length="152" mass="17359">MLLADPIGQRIVDPNSGVELFADQTWKTINRSIRIPLGRIEFLFGFFLLYFFEPQRFVLYSHDYMLTCIPCWSSISLPLLILHGNADKLTDPSVSKALHEKAKSLDVKLHLYEDAFHSLLEGESDEMIFRVLGDVISWLEEHSTKGVNSLCS</sequence>
<dbReference type="Proteomes" id="UP001418222">
    <property type="component" value="Unassembled WGS sequence"/>
</dbReference>